<protein>
    <submittedName>
        <fullName evidence="2">Uncharacterized protein</fullName>
    </submittedName>
</protein>
<evidence type="ECO:0000256" key="1">
    <source>
        <dbReference type="SAM" id="Phobius"/>
    </source>
</evidence>
<feature type="transmembrane region" description="Helical" evidence="1">
    <location>
        <begin position="43"/>
        <end position="62"/>
    </location>
</feature>
<dbReference type="Proteomes" id="UP000076038">
    <property type="component" value="Chromosome"/>
</dbReference>
<reference evidence="3" key="2">
    <citation type="submission" date="2016-04" db="EMBL/GenBank/DDBJ databases">
        <title>Complete Genome and Plasmid Sequences for Rhodococcus fascians D188 and Draft Sequences for Rhodococcus spp. Isolates PBTS 1 and PBTS 2.</title>
        <authorList>
            <person name="Stamer R."/>
            <person name="Vereecke D."/>
            <person name="Zhang Y."/>
            <person name="Schilkey F."/>
            <person name="Devitt N."/>
            <person name="Randall J."/>
        </authorList>
    </citation>
    <scope>NUCLEOTIDE SEQUENCE [LARGE SCALE GENOMIC DNA]</scope>
    <source>
        <strain evidence="3">PBTS2</strain>
    </source>
</reference>
<keyword evidence="1" id="KW-0812">Transmembrane</keyword>
<evidence type="ECO:0000313" key="3">
    <source>
        <dbReference type="Proteomes" id="UP000076038"/>
    </source>
</evidence>
<dbReference type="EMBL" id="CP015220">
    <property type="protein sequence ID" value="AMY23344.1"/>
    <property type="molecule type" value="Genomic_DNA"/>
</dbReference>
<sequence>MGGRVNTSKTRRGSIVAVLAAIVIAALGGAAFVLGGADDSPGLQGIGVLLVVVAGWLAMRAVSRTAPPDY</sequence>
<evidence type="ECO:0000313" key="2">
    <source>
        <dbReference type="EMBL" id="AMY23344.1"/>
    </source>
</evidence>
<organism evidence="2 3">
    <name type="scientific">Rhodococcoides fascians</name>
    <name type="common">Rhodococcus fascians</name>
    <dbReference type="NCBI Taxonomy" id="1828"/>
    <lineage>
        <taxon>Bacteria</taxon>
        <taxon>Bacillati</taxon>
        <taxon>Actinomycetota</taxon>
        <taxon>Actinomycetes</taxon>
        <taxon>Mycobacteriales</taxon>
        <taxon>Nocardiaceae</taxon>
        <taxon>Rhodococcoides</taxon>
    </lineage>
</organism>
<gene>
    <name evidence="2" type="ORF">A3Q41_02042</name>
</gene>
<keyword evidence="1" id="KW-1133">Transmembrane helix</keyword>
<keyword evidence="3" id="KW-1185">Reference proteome</keyword>
<proteinExistence type="predicted"/>
<dbReference type="AlphaFoldDB" id="A0A143QK67"/>
<keyword evidence="1" id="KW-0472">Membrane</keyword>
<dbReference type="KEGG" id="rhs:A3Q41_02042"/>
<name>A0A143QK67_RHOFA</name>
<reference evidence="2 3" key="1">
    <citation type="journal article" date="2016" name="Genome Announc.">
        <title>Complete Genome and Plasmid Sequences for Rhodococcus fascians D188 and Draft Sequences for Rhodococcus Isolates PBTS 1 and PBTS 2.</title>
        <authorList>
            <person name="Stamler R.A."/>
            <person name="Vereecke D."/>
            <person name="Zhang Y."/>
            <person name="Schilkey F."/>
            <person name="Devitt N."/>
            <person name="Randall J.J."/>
        </authorList>
    </citation>
    <scope>NUCLEOTIDE SEQUENCE [LARGE SCALE GENOMIC DNA]</scope>
    <source>
        <strain evidence="2 3">PBTS2</strain>
    </source>
</reference>
<accession>A0A143QK67</accession>
<feature type="transmembrane region" description="Helical" evidence="1">
    <location>
        <begin position="12"/>
        <end position="37"/>
    </location>
</feature>